<dbReference type="NCBIfam" id="TIGR01444">
    <property type="entry name" value="fkbM_fam"/>
    <property type="match status" value="1"/>
</dbReference>
<dbReference type="Pfam" id="PF13946">
    <property type="entry name" value="DUF4214"/>
    <property type="match status" value="1"/>
</dbReference>
<protein>
    <submittedName>
        <fullName evidence="3">Methyltransferase FkbM family</fullName>
    </submittedName>
</protein>
<feature type="domain" description="DUF4214" evidence="2">
    <location>
        <begin position="114"/>
        <end position="163"/>
    </location>
</feature>
<dbReference type="RefSeq" id="WP_013658764.1">
    <property type="nucleotide sequence ID" value="NC_015275.1"/>
</dbReference>
<dbReference type="SUPFAM" id="SSF53335">
    <property type="entry name" value="S-adenosyl-L-methionine-dependent methyltransferases"/>
    <property type="match status" value="1"/>
</dbReference>
<dbReference type="PANTHER" id="PTHR34203">
    <property type="entry name" value="METHYLTRANSFERASE, FKBM FAMILY PROTEIN"/>
    <property type="match status" value="1"/>
</dbReference>
<dbReference type="InterPro" id="IPR025282">
    <property type="entry name" value="DUF4214"/>
</dbReference>
<name>F2JIM0_CELLD</name>
<dbReference type="InterPro" id="IPR006342">
    <property type="entry name" value="FkbM_mtfrase"/>
</dbReference>
<evidence type="ECO:0000259" key="1">
    <source>
        <dbReference type="Pfam" id="PF05050"/>
    </source>
</evidence>
<dbReference type="KEGG" id="cle:Clole_3810"/>
<dbReference type="HOGENOM" id="CLU_466682_0_0_9"/>
<dbReference type="InterPro" id="IPR029063">
    <property type="entry name" value="SAM-dependent_MTases_sf"/>
</dbReference>
<keyword evidence="4" id="KW-1185">Reference proteome</keyword>
<reference evidence="3 4" key="1">
    <citation type="journal article" date="2011" name="J. Bacteriol.">
        <title>Complete genome sequence of the cellulose-degrading bacterium Cellulosilyticum lentocellum.</title>
        <authorList>
            <consortium name="US DOE Joint Genome Institute"/>
            <person name="Miller D.A."/>
            <person name="Suen G."/>
            <person name="Bruce D."/>
            <person name="Copeland A."/>
            <person name="Cheng J.F."/>
            <person name="Detter C."/>
            <person name="Goodwin L.A."/>
            <person name="Han C.S."/>
            <person name="Hauser L.J."/>
            <person name="Land M.L."/>
            <person name="Lapidus A."/>
            <person name="Lucas S."/>
            <person name="Meincke L."/>
            <person name="Pitluck S."/>
            <person name="Tapia R."/>
            <person name="Teshima H."/>
            <person name="Woyke T."/>
            <person name="Fox B.G."/>
            <person name="Angert E.R."/>
            <person name="Currie C.R."/>
        </authorList>
    </citation>
    <scope>NUCLEOTIDE SEQUENCE [LARGE SCALE GENOMIC DNA]</scope>
    <source>
        <strain evidence="4">ATCC 49066 / DSM 5427 / NCIMB 11756 / RHM5</strain>
    </source>
</reference>
<proteinExistence type="predicted"/>
<dbReference type="GO" id="GO:0032259">
    <property type="term" value="P:methylation"/>
    <property type="evidence" value="ECO:0007669"/>
    <property type="project" value="UniProtKB-KW"/>
</dbReference>
<organism evidence="3 4">
    <name type="scientific">Cellulosilyticum lentocellum (strain ATCC 49066 / DSM 5427 / NCIMB 11756 / RHM5)</name>
    <name type="common">Clostridium lentocellum</name>
    <dbReference type="NCBI Taxonomy" id="642492"/>
    <lineage>
        <taxon>Bacteria</taxon>
        <taxon>Bacillati</taxon>
        <taxon>Bacillota</taxon>
        <taxon>Clostridia</taxon>
        <taxon>Lachnospirales</taxon>
        <taxon>Cellulosilyticaceae</taxon>
        <taxon>Cellulosilyticum</taxon>
    </lineage>
</organism>
<dbReference type="Gene3D" id="3.40.50.150">
    <property type="entry name" value="Vaccinia Virus protein VP39"/>
    <property type="match status" value="1"/>
</dbReference>
<accession>F2JIM0</accession>
<gene>
    <name evidence="3" type="ordered locus">Clole_3810</name>
</gene>
<evidence type="ECO:0000313" key="3">
    <source>
        <dbReference type="EMBL" id="ADZ85490.1"/>
    </source>
</evidence>
<keyword evidence="3" id="KW-0489">Methyltransferase</keyword>
<dbReference type="PANTHER" id="PTHR34203:SF13">
    <property type="entry name" value="EXPRESSED PROTEIN"/>
    <property type="match status" value="1"/>
</dbReference>
<dbReference type="InterPro" id="IPR052514">
    <property type="entry name" value="SAM-dependent_MTase"/>
</dbReference>
<evidence type="ECO:0000313" key="4">
    <source>
        <dbReference type="Proteomes" id="UP000008467"/>
    </source>
</evidence>
<dbReference type="Proteomes" id="UP000008467">
    <property type="component" value="Chromosome"/>
</dbReference>
<dbReference type="eggNOG" id="COG2242">
    <property type="taxonomic scope" value="Bacteria"/>
</dbReference>
<dbReference type="EMBL" id="CP002582">
    <property type="protein sequence ID" value="ADZ85490.1"/>
    <property type="molecule type" value="Genomic_DNA"/>
</dbReference>
<dbReference type="Pfam" id="PF05050">
    <property type="entry name" value="Methyltransf_21"/>
    <property type="match status" value="1"/>
</dbReference>
<evidence type="ECO:0000259" key="2">
    <source>
        <dbReference type="Pfam" id="PF13946"/>
    </source>
</evidence>
<sequence length="584" mass="66510">MPDTGEDLNLDKTYIRRRLRVSCREEQNRSDSITQRYINIRGLSSQDAENYILESEQGLKAKFIRLAFRNKDFIKRIPFIGGKMLSLKNNMLKKSIVKLNTCTFDVSPYLEWYKTDFISAIYELLLGREVDENGLNSYLNLMRQGASKGAIVYLIAISDEFGAKGEITYLKQYKKEYKRFIFKQRVTKLPVLGKVSSVFTLKSQISELYDRIERTEVIAEINAQRVLSTYNQLLSSMQSSNENNIKVINNMIQDQVDNLENKFSKNTSDIKACFEESTVELKENINANANIISSSITNIGDSMELVQKIDTSISQKLDVLPTYISQVGAKNKSVVTSIAGGITAVIVDDFIMGIPSEEWGLAMFLSLNGHFEPGTEKFFESIIKPGMSVVDIGANLGIFTLRALRGGCKVYAYEPTPSTYSILNQNIKANGYWESGRWNTFNLGAFNKHEFTEFFIEEKMCGQNSIFEQTSNSQKIQVEMVVLDEHLKDIEQIDIVKLDAEGSEYFILEGMKNIIANNAGIKIIMEFAPKHMKRAGIEIQTMLDLFSEYDLRYKQISDISGELLEVSQDELMNVDTINLYLERR</sequence>
<dbReference type="AlphaFoldDB" id="F2JIM0"/>
<feature type="domain" description="Methyltransferase FkbM" evidence="1">
    <location>
        <begin position="391"/>
        <end position="552"/>
    </location>
</feature>
<dbReference type="STRING" id="642492.Clole_3810"/>
<dbReference type="GO" id="GO:0008168">
    <property type="term" value="F:methyltransferase activity"/>
    <property type="evidence" value="ECO:0007669"/>
    <property type="project" value="UniProtKB-KW"/>
</dbReference>
<keyword evidence="3" id="KW-0808">Transferase</keyword>